<sequence length="93" mass="10388">MAGFDSSFELWVAGCEWGCGMGEFEQQVLSELSVLKAQMQQLLGIGQPGRLQALEGRVEEHERDVQRWKGVVSAWGGVLTLAHLAVAWFVERR</sequence>
<reference evidence="3" key="1">
    <citation type="journal article" date="2019" name="Int. J. Syst. Evol. Microbiol.">
        <title>The Global Catalogue of Microorganisms (GCM) 10K type strain sequencing project: providing services to taxonomists for standard genome sequencing and annotation.</title>
        <authorList>
            <consortium name="The Broad Institute Genomics Platform"/>
            <consortium name="The Broad Institute Genome Sequencing Center for Infectious Disease"/>
            <person name="Wu L."/>
            <person name="Ma J."/>
        </authorList>
    </citation>
    <scope>NUCLEOTIDE SEQUENCE [LARGE SCALE GENOMIC DNA]</scope>
    <source>
        <strain evidence="3">CGMCC 1.16026</strain>
    </source>
</reference>
<evidence type="ECO:0000256" key="1">
    <source>
        <dbReference type="SAM" id="Phobius"/>
    </source>
</evidence>
<accession>A0ABW1Z9T6</accession>
<dbReference type="EMBL" id="JBHSWI010000001">
    <property type="protein sequence ID" value="MFC6646172.1"/>
    <property type="molecule type" value="Genomic_DNA"/>
</dbReference>
<evidence type="ECO:0000313" key="2">
    <source>
        <dbReference type="EMBL" id="MFC6646172.1"/>
    </source>
</evidence>
<feature type="transmembrane region" description="Helical" evidence="1">
    <location>
        <begin position="72"/>
        <end position="90"/>
    </location>
</feature>
<name>A0ABW1Z9T6_9BACT</name>
<evidence type="ECO:0000313" key="3">
    <source>
        <dbReference type="Proteomes" id="UP001596391"/>
    </source>
</evidence>
<keyword evidence="1" id="KW-0812">Transmembrane</keyword>
<organism evidence="2 3">
    <name type="scientific">Granulicella cerasi</name>
    <dbReference type="NCBI Taxonomy" id="741063"/>
    <lineage>
        <taxon>Bacteria</taxon>
        <taxon>Pseudomonadati</taxon>
        <taxon>Acidobacteriota</taxon>
        <taxon>Terriglobia</taxon>
        <taxon>Terriglobales</taxon>
        <taxon>Acidobacteriaceae</taxon>
        <taxon>Granulicella</taxon>
    </lineage>
</organism>
<proteinExistence type="predicted"/>
<dbReference type="Proteomes" id="UP001596391">
    <property type="component" value="Unassembled WGS sequence"/>
</dbReference>
<keyword evidence="1" id="KW-0472">Membrane</keyword>
<protein>
    <submittedName>
        <fullName evidence="2">Uncharacterized protein</fullName>
    </submittedName>
</protein>
<keyword evidence="1" id="KW-1133">Transmembrane helix</keyword>
<gene>
    <name evidence="2" type="ORF">ACFQBQ_11380</name>
</gene>
<comment type="caution">
    <text evidence="2">The sequence shown here is derived from an EMBL/GenBank/DDBJ whole genome shotgun (WGS) entry which is preliminary data.</text>
</comment>
<keyword evidence="3" id="KW-1185">Reference proteome</keyword>
<dbReference type="RefSeq" id="WP_263369867.1">
    <property type="nucleotide sequence ID" value="NZ_JAGSYD010000001.1"/>
</dbReference>